<dbReference type="EMBL" id="CP018889">
    <property type="protein sequence ID" value="AUI69340.1"/>
    <property type="molecule type" value="Genomic_DNA"/>
</dbReference>
<dbReference type="Proteomes" id="UP000234271">
    <property type="component" value="Chromosome"/>
</dbReference>
<feature type="domain" description="SpoVT-AbrB" evidence="2">
    <location>
        <begin position="7"/>
        <end position="51"/>
    </location>
</feature>
<organism evidence="3 4">
    <name type="scientific">Beggiatoa leptomitoformis</name>
    <dbReference type="NCBI Taxonomy" id="288004"/>
    <lineage>
        <taxon>Bacteria</taxon>
        <taxon>Pseudomonadati</taxon>
        <taxon>Pseudomonadota</taxon>
        <taxon>Gammaproteobacteria</taxon>
        <taxon>Thiotrichales</taxon>
        <taxon>Thiotrichaceae</taxon>
        <taxon>Beggiatoa</taxon>
    </lineage>
</organism>
<gene>
    <name evidence="3" type="ORF">BLE401_12010</name>
</gene>
<evidence type="ECO:0000256" key="1">
    <source>
        <dbReference type="PROSITE-ProRule" id="PRU01076"/>
    </source>
</evidence>
<dbReference type="SMART" id="SM00966">
    <property type="entry name" value="SpoVT_AbrB"/>
    <property type="match status" value="1"/>
</dbReference>
<proteinExistence type="predicted"/>
<name>A0A2N9YFS5_9GAMM</name>
<keyword evidence="1 3" id="KW-0238">DNA-binding</keyword>
<dbReference type="InterPro" id="IPR007159">
    <property type="entry name" value="SpoVT-AbrB_dom"/>
</dbReference>
<evidence type="ECO:0000313" key="3">
    <source>
        <dbReference type="EMBL" id="AUI69340.1"/>
    </source>
</evidence>
<dbReference type="OrthoDB" id="9795766at2"/>
<evidence type="ECO:0000313" key="4">
    <source>
        <dbReference type="Proteomes" id="UP000234271"/>
    </source>
</evidence>
<dbReference type="PROSITE" id="PS51740">
    <property type="entry name" value="SPOVT_ABRB"/>
    <property type="match status" value="1"/>
</dbReference>
<dbReference type="AlphaFoldDB" id="A0A2N9YFS5"/>
<evidence type="ECO:0000259" key="2">
    <source>
        <dbReference type="PROSITE" id="PS51740"/>
    </source>
</evidence>
<dbReference type="SUPFAM" id="SSF89447">
    <property type="entry name" value="AbrB/MazE/MraZ-like"/>
    <property type="match status" value="1"/>
</dbReference>
<sequence length="87" mass="9900">MATILQTSLVKIGNSRGVRIPKSSLQQLGIIDGKIEMELTDNELIIRPLRVARQGWDVQFQKMANNGDDTLLDESGLTTEWDSEWQW</sequence>
<accession>A0A2N9YFS5</accession>
<protein>
    <submittedName>
        <fullName evidence="3">AbrB/MazE/SpoVT family DNA-binding domain-containing protein</fullName>
    </submittedName>
</protein>
<dbReference type="RefSeq" id="WP_062153245.1">
    <property type="nucleotide sequence ID" value="NZ_CP012373.2"/>
</dbReference>
<keyword evidence="4" id="KW-1185">Reference proteome</keyword>
<dbReference type="Pfam" id="PF04014">
    <property type="entry name" value="MazE_antitoxin"/>
    <property type="match status" value="1"/>
</dbReference>
<dbReference type="KEGG" id="blep:AL038_12255"/>
<dbReference type="InterPro" id="IPR037914">
    <property type="entry name" value="SpoVT-AbrB_sf"/>
</dbReference>
<dbReference type="STRING" id="288004.AL038_12255"/>
<dbReference type="GO" id="GO:0003677">
    <property type="term" value="F:DNA binding"/>
    <property type="evidence" value="ECO:0007669"/>
    <property type="project" value="UniProtKB-UniRule"/>
</dbReference>
<reference evidence="4" key="1">
    <citation type="submission" date="2016-12" db="EMBL/GenBank/DDBJ databases">
        <title>Complete Genome Sequence of Beggiatoa leptomitiformis D-401.</title>
        <authorList>
            <person name="Fomenkov A."/>
            <person name="Vincze T."/>
            <person name="Grabovich M."/>
            <person name="Anton B.P."/>
            <person name="Dubinina G."/>
            <person name="Orlova M."/>
            <person name="Belousova E."/>
            <person name="Roberts R.J."/>
        </authorList>
    </citation>
    <scope>NUCLEOTIDE SEQUENCE [LARGE SCALE GENOMIC DNA]</scope>
    <source>
        <strain evidence="4">D-401</strain>
    </source>
</reference>
<dbReference type="Gene3D" id="2.10.260.10">
    <property type="match status" value="1"/>
</dbReference>